<keyword evidence="6" id="KW-1185">Reference proteome</keyword>
<keyword evidence="3" id="KW-0804">Transcription</keyword>
<keyword evidence="1" id="KW-0805">Transcription regulation</keyword>
<keyword evidence="2" id="KW-0238">DNA-binding</keyword>
<evidence type="ECO:0000313" key="6">
    <source>
        <dbReference type="Proteomes" id="UP000723714"/>
    </source>
</evidence>
<dbReference type="Pfam" id="PF00356">
    <property type="entry name" value="LacI"/>
    <property type="match status" value="1"/>
</dbReference>
<dbReference type="CDD" id="cd06267">
    <property type="entry name" value="PBP1_LacI_sugar_binding-like"/>
    <property type="match status" value="1"/>
</dbReference>
<dbReference type="PROSITE" id="PS50932">
    <property type="entry name" value="HTH_LACI_2"/>
    <property type="match status" value="1"/>
</dbReference>
<dbReference type="Pfam" id="PF13377">
    <property type="entry name" value="Peripla_BP_3"/>
    <property type="match status" value="1"/>
</dbReference>
<feature type="domain" description="HTH lacI-type" evidence="4">
    <location>
        <begin position="2"/>
        <end position="58"/>
    </location>
</feature>
<dbReference type="InterPro" id="IPR000843">
    <property type="entry name" value="HTH_LacI"/>
</dbReference>
<dbReference type="CDD" id="cd01392">
    <property type="entry name" value="HTH_LacI"/>
    <property type="match status" value="1"/>
</dbReference>
<reference evidence="5 6" key="1">
    <citation type="submission" date="2021-06" db="EMBL/GenBank/DDBJ databases">
        <title>Faecalicatena sp. nov. isolated from porcine feces.</title>
        <authorList>
            <person name="Oh B.S."/>
            <person name="Lee J.H."/>
        </authorList>
    </citation>
    <scope>NUCLEOTIDE SEQUENCE [LARGE SCALE GENOMIC DNA]</scope>
    <source>
        <strain evidence="5 6">AGMB00832</strain>
    </source>
</reference>
<dbReference type="RefSeq" id="WP_216240628.1">
    <property type="nucleotide sequence ID" value="NZ_JABACJ020000005.1"/>
</dbReference>
<dbReference type="EMBL" id="JABACJ020000005">
    <property type="protein sequence ID" value="MBU3875580.1"/>
    <property type="molecule type" value="Genomic_DNA"/>
</dbReference>
<evidence type="ECO:0000313" key="5">
    <source>
        <dbReference type="EMBL" id="MBU3875580.1"/>
    </source>
</evidence>
<evidence type="ECO:0000259" key="4">
    <source>
        <dbReference type="PROSITE" id="PS50932"/>
    </source>
</evidence>
<dbReference type="PANTHER" id="PTHR30146">
    <property type="entry name" value="LACI-RELATED TRANSCRIPTIONAL REPRESSOR"/>
    <property type="match status" value="1"/>
</dbReference>
<protein>
    <submittedName>
        <fullName evidence="5">LacI family transcriptional regulator</fullName>
    </submittedName>
</protein>
<dbReference type="InterPro" id="IPR046335">
    <property type="entry name" value="LacI/GalR-like_sensor"/>
</dbReference>
<evidence type="ECO:0000256" key="3">
    <source>
        <dbReference type="ARBA" id="ARBA00023163"/>
    </source>
</evidence>
<organism evidence="5 6">
    <name type="scientific">Faecalicatena faecalis</name>
    <dbReference type="NCBI Taxonomy" id="2726362"/>
    <lineage>
        <taxon>Bacteria</taxon>
        <taxon>Bacillati</taxon>
        <taxon>Bacillota</taxon>
        <taxon>Clostridia</taxon>
        <taxon>Lachnospirales</taxon>
        <taxon>Lachnospiraceae</taxon>
        <taxon>Faecalicatena</taxon>
    </lineage>
</organism>
<gene>
    <name evidence="5" type="ORF">HGO97_007120</name>
</gene>
<dbReference type="PROSITE" id="PS00356">
    <property type="entry name" value="HTH_LACI_1"/>
    <property type="match status" value="1"/>
</dbReference>
<evidence type="ECO:0000256" key="2">
    <source>
        <dbReference type="ARBA" id="ARBA00023125"/>
    </source>
</evidence>
<name>A0ABS6D253_9FIRM</name>
<dbReference type="Proteomes" id="UP000723714">
    <property type="component" value="Unassembled WGS sequence"/>
</dbReference>
<evidence type="ECO:0000256" key="1">
    <source>
        <dbReference type="ARBA" id="ARBA00023015"/>
    </source>
</evidence>
<comment type="caution">
    <text evidence="5">The sequence shown here is derived from an EMBL/GenBank/DDBJ whole genome shotgun (WGS) entry which is preliminary data.</text>
</comment>
<dbReference type="PANTHER" id="PTHR30146:SF109">
    <property type="entry name" value="HTH-TYPE TRANSCRIPTIONAL REGULATOR GALS"/>
    <property type="match status" value="1"/>
</dbReference>
<sequence length="333" mass="37572">MTTIIDVAKRAGVSKTSVSRYLNGQNQGHMSDETKERIKKAIEELDYQPNSIAKSLKQKSTNVIGLVVNDMSNLFFLEIIRGIETELKNSGYNLLVCNSDTNVEMELECLKMLEKRQIDGVILIGMNMPVSHIEKIRTEFPIVLMEREPGKTNLDSVRIDNKVGAYAVVKHLIDRGHHRIAHITGPYISTMAVERKESYIQCLEDHGLKVYPQYIVSGNYKLESGYAGMQALMALEKKPTAVFCANDYMAMGALRYLMEHGYKVPQDVALAGYDDIMVSRMVTPPLTTVRQPVWELAGMAARLLLERIENKEKRDQEGRTVIMQSELVIRASS</sequence>
<dbReference type="SMART" id="SM00354">
    <property type="entry name" value="HTH_LACI"/>
    <property type="match status" value="1"/>
</dbReference>
<proteinExistence type="predicted"/>
<accession>A0ABS6D253</accession>